<dbReference type="Proteomes" id="UP000019812">
    <property type="component" value="Unassembled WGS sequence"/>
</dbReference>
<proteinExistence type="predicted"/>
<dbReference type="STRING" id="1457154.CAPSK01_003967"/>
<gene>
    <name evidence="1" type="ORF">CAPSK01_003967</name>
</gene>
<comment type="caution">
    <text evidence="1">The sequence shown here is derived from an EMBL/GenBank/DDBJ whole genome shotgun (WGS) entry which is preliminary data.</text>
</comment>
<evidence type="ECO:0000313" key="1">
    <source>
        <dbReference type="EMBL" id="KFB66703.1"/>
    </source>
</evidence>
<dbReference type="EMBL" id="JDSS02000038">
    <property type="protein sequence ID" value="KFB66703.1"/>
    <property type="molecule type" value="Genomic_DNA"/>
</dbReference>
<organism evidence="1 2">
    <name type="scientific">Candidatus Accumulibacter vicinus</name>
    <dbReference type="NCBI Taxonomy" id="2954382"/>
    <lineage>
        <taxon>Bacteria</taxon>
        <taxon>Pseudomonadati</taxon>
        <taxon>Pseudomonadota</taxon>
        <taxon>Betaproteobacteria</taxon>
        <taxon>Candidatus Accumulibacter</taxon>
    </lineage>
</organism>
<name>A0A084XW59_9PROT</name>
<accession>A0A084XW59</accession>
<evidence type="ECO:0000313" key="2">
    <source>
        <dbReference type="Proteomes" id="UP000019812"/>
    </source>
</evidence>
<sequence>MHYMPPELIVNVLDLVRQASLLPDYHPVAMVATLEYFRDCLEDMDNMSSPLLICTGETGLIGEYAYQHHVYRCDADWQ</sequence>
<protein>
    <submittedName>
        <fullName evidence="1">Uncharacterized protein</fullName>
    </submittedName>
</protein>
<reference evidence="1 2" key="1">
    <citation type="submission" date="2014-07" db="EMBL/GenBank/DDBJ databases">
        <title>Expanding our view of genomic diversity in Candidatus Accumulibacter clades.</title>
        <authorList>
            <person name="Skennerton C.T."/>
            <person name="Barr J.J."/>
            <person name="Slater F.R."/>
            <person name="Bond P.L."/>
            <person name="Tyson G.W."/>
        </authorList>
    </citation>
    <scope>NUCLEOTIDE SEQUENCE [LARGE SCALE GENOMIC DNA]</scope>
    <source>
        <strain evidence="2">SK-01</strain>
    </source>
</reference>
<dbReference type="RefSeq" id="WP_034929590.1">
    <property type="nucleotide sequence ID" value="NZ_JDSS02000038.1"/>
</dbReference>
<dbReference type="AlphaFoldDB" id="A0A084XW59"/>